<proteinExistence type="inferred from homology"/>
<evidence type="ECO:0000256" key="3">
    <source>
        <dbReference type="ARBA" id="ARBA00010617"/>
    </source>
</evidence>
<dbReference type="GO" id="GO:0004497">
    <property type="term" value="F:monooxygenase activity"/>
    <property type="evidence" value="ECO:0007669"/>
    <property type="project" value="UniProtKB-KW"/>
</dbReference>
<dbReference type="Proteomes" id="UP000182235">
    <property type="component" value="Unassembled WGS sequence"/>
</dbReference>
<dbReference type="PANTHER" id="PTHR24305:SF237">
    <property type="entry name" value="CYTOCHROME P450 MONOOXYGENASE ATNE-RELATED"/>
    <property type="match status" value="1"/>
</dbReference>
<evidence type="ECO:0000256" key="12">
    <source>
        <dbReference type="PIRSR" id="PIRSR602401-1"/>
    </source>
</evidence>
<evidence type="ECO:0000256" key="9">
    <source>
        <dbReference type="ARBA" id="ARBA00023004"/>
    </source>
</evidence>
<evidence type="ECO:0000256" key="2">
    <source>
        <dbReference type="ARBA" id="ARBA00004370"/>
    </source>
</evidence>
<protein>
    <recommendedName>
        <fullName evidence="17">Cytochrome P450 monooxygenase</fullName>
    </recommendedName>
</protein>
<evidence type="ECO:0008006" key="17">
    <source>
        <dbReference type="Google" id="ProtNLM"/>
    </source>
</evidence>
<dbReference type="SUPFAM" id="SSF48264">
    <property type="entry name" value="Cytochrome P450"/>
    <property type="match status" value="1"/>
</dbReference>
<keyword evidence="9 12" id="KW-0408">Iron</keyword>
<feature type="binding site" description="axial binding residue" evidence="12">
    <location>
        <position position="519"/>
    </location>
    <ligand>
        <name>heme</name>
        <dbReference type="ChEBI" id="CHEBI:30413"/>
    </ligand>
    <ligandPart>
        <name>Fe</name>
        <dbReference type="ChEBI" id="CHEBI:18248"/>
    </ligandPart>
</feature>
<dbReference type="PRINTS" id="PR00385">
    <property type="entry name" value="P450"/>
</dbReference>
<comment type="similarity">
    <text evidence="3 13">Belongs to the cytochrome P450 family.</text>
</comment>
<evidence type="ECO:0000256" key="11">
    <source>
        <dbReference type="ARBA" id="ARBA00023136"/>
    </source>
</evidence>
<dbReference type="GO" id="GO:1902181">
    <property type="term" value="P:verruculogen biosynthetic process"/>
    <property type="evidence" value="ECO:0007669"/>
    <property type="project" value="UniProtKB-ARBA"/>
</dbReference>
<dbReference type="EMBL" id="LGRN01000018">
    <property type="protein sequence ID" value="OJD19071.1"/>
    <property type="molecule type" value="Genomic_DNA"/>
</dbReference>
<feature type="signal peptide" evidence="14">
    <location>
        <begin position="1"/>
        <end position="18"/>
    </location>
</feature>
<reference evidence="15 16" key="1">
    <citation type="submission" date="2015-07" db="EMBL/GenBank/DDBJ databases">
        <title>Emmonsia species relationships and genome sequence.</title>
        <authorList>
            <consortium name="The Broad Institute Genomics Platform"/>
            <person name="Cuomo C.A."/>
            <person name="Munoz J.F."/>
            <person name="Imamovic A."/>
            <person name="Priest M.E."/>
            <person name="Young S."/>
            <person name="Clay O.K."/>
            <person name="McEwen J.G."/>
        </authorList>
    </citation>
    <scope>NUCLEOTIDE SEQUENCE [LARGE SCALE GENOMIC DNA]</scope>
    <source>
        <strain evidence="15 16">UAMH 9510</strain>
    </source>
</reference>
<dbReference type="GO" id="GO:0005506">
    <property type="term" value="F:iron ion binding"/>
    <property type="evidence" value="ECO:0007669"/>
    <property type="project" value="InterPro"/>
</dbReference>
<keyword evidence="10 13" id="KW-0503">Monooxygenase</keyword>
<keyword evidence="5" id="KW-0812">Transmembrane</keyword>
<comment type="cofactor">
    <cofactor evidence="1 12">
        <name>heme</name>
        <dbReference type="ChEBI" id="CHEBI:30413"/>
    </cofactor>
</comment>
<sequence>MFMLTHALKLTLMPQIFAIKNYLTDNPCAKAQAADKFEFSLNKYIREPSQDHCIKIGGMALRSSIPDQRSQGMTNVGLVILYRLTLHPLAKYPGPLLGRITNWGTAIQASSGARHLSSRKEHEIYGPIVRTAPNTLSVNTIAGLTAIYASRNANVQKSDWYRIFHAASRGASSTHSEVDPQSHAFRRRVLEHGFSGSALRSAEKYVHQNVDLWCKYLAQDASESDSWTPARNMSDWCSYLSYDVMGDWTFGKRFNCIESDEHRYVPNLLMERMKLLHTLSYLPLAHLVRRLLGTPVMALLAGKLAHAGVKYTQYSSSLMEARIAAEKEMSASGKEPRKDFAHYLLNAKDPQTGKGFSLAQLRAESSLLIAAGTDTVASTMSATLFYLLNNPSTLKKLTVDIRSAFSSPDQIDGNSMSGIPYLRACVDEALRLSPPAPGHLPREVLASGLVIENDHIPPGTVVGASSYVIHHNPEYYPDPFKFRPERWIVDEHSAGINSPDAVSTARAAFCAFSLGRRGCIGKNIAYIELGVALAKLIYKFDMRLPENRSEKQATGGGVPDHEIPERRRSDEYQLVDHFLVGRDGPWVEFRARE</sequence>
<gene>
    <name evidence="15" type="ORF">AJ78_00944</name>
</gene>
<dbReference type="AlphaFoldDB" id="A0A1J9QSA1"/>
<keyword evidence="16" id="KW-1185">Reference proteome</keyword>
<dbReference type="STRING" id="1447872.A0A1J9QSA1"/>
<comment type="subcellular location">
    <subcellularLocation>
        <location evidence="2">Membrane</location>
    </subcellularLocation>
</comment>
<evidence type="ECO:0000256" key="10">
    <source>
        <dbReference type="ARBA" id="ARBA00023033"/>
    </source>
</evidence>
<dbReference type="PANTHER" id="PTHR24305">
    <property type="entry name" value="CYTOCHROME P450"/>
    <property type="match status" value="1"/>
</dbReference>
<dbReference type="CDD" id="cd11061">
    <property type="entry name" value="CYP67-like"/>
    <property type="match status" value="1"/>
</dbReference>
<evidence type="ECO:0000256" key="1">
    <source>
        <dbReference type="ARBA" id="ARBA00001971"/>
    </source>
</evidence>
<evidence type="ECO:0000256" key="7">
    <source>
        <dbReference type="ARBA" id="ARBA00022989"/>
    </source>
</evidence>
<dbReference type="InterPro" id="IPR001128">
    <property type="entry name" value="Cyt_P450"/>
</dbReference>
<keyword evidence="8 13" id="KW-0560">Oxidoreductase</keyword>
<dbReference type="InterPro" id="IPR017972">
    <property type="entry name" value="Cyt_P450_CS"/>
</dbReference>
<dbReference type="InterPro" id="IPR002401">
    <property type="entry name" value="Cyt_P450_E_grp-I"/>
</dbReference>
<dbReference type="GO" id="GO:0016020">
    <property type="term" value="C:membrane"/>
    <property type="evidence" value="ECO:0007669"/>
    <property type="project" value="UniProtKB-SubCell"/>
</dbReference>
<evidence type="ECO:0000256" key="14">
    <source>
        <dbReference type="SAM" id="SignalP"/>
    </source>
</evidence>
<name>A0A1J9QSA1_9EURO</name>
<comment type="caution">
    <text evidence="15">The sequence shown here is derived from an EMBL/GenBank/DDBJ whole genome shotgun (WGS) entry which is preliminary data.</text>
</comment>
<dbReference type="OrthoDB" id="1470350at2759"/>
<accession>A0A1J9QSA1</accession>
<keyword evidence="4 12" id="KW-0349">Heme</keyword>
<evidence type="ECO:0000256" key="13">
    <source>
        <dbReference type="RuleBase" id="RU000461"/>
    </source>
</evidence>
<evidence type="ECO:0000313" key="16">
    <source>
        <dbReference type="Proteomes" id="UP000182235"/>
    </source>
</evidence>
<dbReference type="FunFam" id="1.10.630.10:FF:000063">
    <property type="entry name" value="Cytochrome P450 monooxygenase"/>
    <property type="match status" value="1"/>
</dbReference>
<dbReference type="GO" id="GO:0016705">
    <property type="term" value="F:oxidoreductase activity, acting on paired donors, with incorporation or reduction of molecular oxygen"/>
    <property type="evidence" value="ECO:0007669"/>
    <property type="project" value="InterPro"/>
</dbReference>
<dbReference type="InterPro" id="IPR050121">
    <property type="entry name" value="Cytochrome_P450_monoxygenase"/>
</dbReference>
<dbReference type="PROSITE" id="PS00086">
    <property type="entry name" value="CYTOCHROME_P450"/>
    <property type="match status" value="1"/>
</dbReference>
<keyword evidence="7" id="KW-1133">Transmembrane helix</keyword>
<dbReference type="GO" id="GO:0020037">
    <property type="term" value="F:heme binding"/>
    <property type="evidence" value="ECO:0007669"/>
    <property type="project" value="InterPro"/>
</dbReference>
<evidence type="ECO:0000313" key="15">
    <source>
        <dbReference type="EMBL" id="OJD19071.1"/>
    </source>
</evidence>
<feature type="chain" id="PRO_5012566233" description="Cytochrome P450 monooxygenase" evidence="14">
    <location>
        <begin position="19"/>
        <end position="593"/>
    </location>
</feature>
<dbReference type="InterPro" id="IPR036396">
    <property type="entry name" value="Cyt_P450_sf"/>
</dbReference>
<organism evidence="15 16">
    <name type="scientific">Emergomyces pasteurianus Ep9510</name>
    <dbReference type="NCBI Taxonomy" id="1447872"/>
    <lineage>
        <taxon>Eukaryota</taxon>
        <taxon>Fungi</taxon>
        <taxon>Dikarya</taxon>
        <taxon>Ascomycota</taxon>
        <taxon>Pezizomycotina</taxon>
        <taxon>Eurotiomycetes</taxon>
        <taxon>Eurotiomycetidae</taxon>
        <taxon>Onygenales</taxon>
        <taxon>Ajellomycetaceae</taxon>
        <taxon>Emergomyces</taxon>
    </lineage>
</organism>
<evidence type="ECO:0000256" key="8">
    <source>
        <dbReference type="ARBA" id="ARBA00023002"/>
    </source>
</evidence>
<keyword evidence="6 12" id="KW-0479">Metal-binding</keyword>
<dbReference type="Pfam" id="PF00067">
    <property type="entry name" value="p450"/>
    <property type="match status" value="1"/>
</dbReference>
<keyword evidence="11" id="KW-0472">Membrane</keyword>
<dbReference type="VEuPathDB" id="FungiDB:AJ78_00944"/>
<evidence type="ECO:0000256" key="4">
    <source>
        <dbReference type="ARBA" id="ARBA00022617"/>
    </source>
</evidence>
<dbReference type="PRINTS" id="PR00463">
    <property type="entry name" value="EP450I"/>
</dbReference>
<dbReference type="Gene3D" id="1.10.630.10">
    <property type="entry name" value="Cytochrome P450"/>
    <property type="match status" value="1"/>
</dbReference>
<keyword evidence="14" id="KW-0732">Signal</keyword>
<evidence type="ECO:0000256" key="6">
    <source>
        <dbReference type="ARBA" id="ARBA00022723"/>
    </source>
</evidence>
<evidence type="ECO:0000256" key="5">
    <source>
        <dbReference type="ARBA" id="ARBA00022692"/>
    </source>
</evidence>